<evidence type="ECO:0000313" key="2">
    <source>
        <dbReference type="Proteomes" id="UP000078397"/>
    </source>
</evidence>
<evidence type="ECO:0000313" key="1">
    <source>
        <dbReference type="EMBL" id="OAQ71439.1"/>
    </source>
</evidence>
<reference evidence="1 2" key="1">
    <citation type="journal article" date="2016" name="PLoS Pathog.">
        <title>Biosynthesis of antibiotic leucinostatins in bio-control fungus Purpureocillium lilacinum and their inhibition on phytophthora revealed by genome mining.</title>
        <authorList>
            <person name="Wang G."/>
            <person name="Liu Z."/>
            <person name="Lin R."/>
            <person name="Li E."/>
            <person name="Mao Z."/>
            <person name="Ling J."/>
            <person name="Yang Y."/>
            <person name="Yin W.B."/>
            <person name="Xie B."/>
        </authorList>
    </citation>
    <scope>NUCLEOTIDE SEQUENCE [LARGE SCALE GENOMIC DNA]</scope>
    <source>
        <strain evidence="1">170</strain>
    </source>
</reference>
<organism evidence="1 2">
    <name type="scientific">Pochonia chlamydosporia 170</name>
    <dbReference type="NCBI Taxonomy" id="1380566"/>
    <lineage>
        <taxon>Eukaryota</taxon>
        <taxon>Fungi</taxon>
        <taxon>Dikarya</taxon>
        <taxon>Ascomycota</taxon>
        <taxon>Pezizomycotina</taxon>
        <taxon>Sordariomycetes</taxon>
        <taxon>Hypocreomycetidae</taxon>
        <taxon>Hypocreales</taxon>
        <taxon>Clavicipitaceae</taxon>
        <taxon>Pochonia</taxon>
    </lineage>
</organism>
<dbReference type="InterPro" id="IPR053157">
    <property type="entry name" value="Sterol_Uptake_Regulator"/>
</dbReference>
<dbReference type="PANTHER" id="PTHR47784:SF10">
    <property type="entry name" value="TRANSCRIPTION FACTOR, PUTATIVE (AFU_ORTHOLOGUE AFUA_6G14150)-RELATED"/>
    <property type="match status" value="1"/>
</dbReference>
<dbReference type="GO" id="GO:0001228">
    <property type="term" value="F:DNA-binding transcription activator activity, RNA polymerase II-specific"/>
    <property type="evidence" value="ECO:0007669"/>
    <property type="project" value="TreeGrafter"/>
</dbReference>
<sequence>MLSTAALDIIASSKDGAETAPYHQAALKYFNKSSALMRQELSNARGEETTHLLFLNATFTVYNHIAISQHLMTDGATQAPPLSAIQRACLLFEMCLGASYVMNLNPTALEKSLAYLPSLHEQWSSLPLDHLREEDRYGLSLLDSIKDAIFFGDANESEDTIITRDTYDGSMKRMRLCYSHDLHHVAQGFCMSFPKYSGSDLAKAAKAHDPMALLLIMYWGVLLHRLAADVWWIGPLGQQLVQEGAEIVSRSKLVHVPATLEAVMWTRLQTGNLD</sequence>
<evidence type="ECO:0008006" key="3">
    <source>
        <dbReference type="Google" id="ProtNLM"/>
    </source>
</evidence>
<accession>A0A179G2P6</accession>
<dbReference type="KEGG" id="pchm:VFPPC_03739"/>
<gene>
    <name evidence="1" type="ORF">VFPPC_03739</name>
</gene>
<name>A0A179G2P6_METCM</name>
<dbReference type="PANTHER" id="PTHR47784">
    <property type="entry name" value="STEROL UPTAKE CONTROL PROTEIN 2"/>
    <property type="match status" value="1"/>
</dbReference>
<dbReference type="GeneID" id="28847197"/>
<dbReference type="AlphaFoldDB" id="A0A179G2P6"/>
<protein>
    <recommendedName>
        <fullName evidence="3">C6 transcription factor</fullName>
    </recommendedName>
</protein>
<dbReference type="OrthoDB" id="5295362at2759"/>
<proteinExistence type="predicted"/>
<comment type="caution">
    <text evidence="1">The sequence shown here is derived from an EMBL/GenBank/DDBJ whole genome shotgun (WGS) entry which is preliminary data.</text>
</comment>
<keyword evidence="2" id="KW-1185">Reference proteome</keyword>
<dbReference type="EMBL" id="LSBJ02000002">
    <property type="protein sequence ID" value="OAQ71439.1"/>
    <property type="molecule type" value="Genomic_DNA"/>
</dbReference>
<dbReference type="Proteomes" id="UP000078397">
    <property type="component" value="Unassembled WGS sequence"/>
</dbReference>
<dbReference type="STRING" id="1380566.A0A179G2P6"/>
<dbReference type="RefSeq" id="XP_018147976.1">
    <property type="nucleotide sequence ID" value="XM_018283203.1"/>
</dbReference>